<name>A0ABP6K699_9ACTN</name>
<protein>
    <submittedName>
        <fullName evidence="1">Uncharacterized protein</fullName>
    </submittedName>
</protein>
<organism evidence="1 2">
    <name type="scientific">Streptomyces enissocaesilis</name>
    <dbReference type="NCBI Taxonomy" id="332589"/>
    <lineage>
        <taxon>Bacteria</taxon>
        <taxon>Bacillati</taxon>
        <taxon>Actinomycetota</taxon>
        <taxon>Actinomycetes</taxon>
        <taxon>Kitasatosporales</taxon>
        <taxon>Streptomycetaceae</taxon>
        <taxon>Streptomyces</taxon>
        <taxon>Streptomyces rochei group</taxon>
    </lineage>
</organism>
<accession>A0ABP6K699</accession>
<dbReference type="EMBL" id="BAAAUD010000056">
    <property type="protein sequence ID" value="GAA2965642.1"/>
    <property type="molecule type" value="Genomic_DNA"/>
</dbReference>
<dbReference type="RefSeq" id="WP_344499251.1">
    <property type="nucleotide sequence ID" value="NZ_BAAAUD010000056.1"/>
</dbReference>
<reference evidence="2" key="1">
    <citation type="journal article" date="2019" name="Int. J. Syst. Evol. Microbiol.">
        <title>The Global Catalogue of Microorganisms (GCM) 10K type strain sequencing project: providing services to taxonomists for standard genome sequencing and annotation.</title>
        <authorList>
            <consortium name="The Broad Institute Genomics Platform"/>
            <consortium name="The Broad Institute Genome Sequencing Center for Infectious Disease"/>
            <person name="Wu L."/>
            <person name="Ma J."/>
        </authorList>
    </citation>
    <scope>NUCLEOTIDE SEQUENCE [LARGE SCALE GENOMIC DNA]</scope>
    <source>
        <strain evidence="2">JCM 9088</strain>
    </source>
</reference>
<proteinExistence type="predicted"/>
<evidence type="ECO:0000313" key="2">
    <source>
        <dbReference type="Proteomes" id="UP001500403"/>
    </source>
</evidence>
<evidence type="ECO:0000313" key="1">
    <source>
        <dbReference type="EMBL" id="GAA2965642.1"/>
    </source>
</evidence>
<comment type="caution">
    <text evidence="1">The sequence shown here is derived from an EMBL/GenBank/DDBJ whole genome shotgun (WGS) entry which is preliminary data.</text>
</comment>
<gene>
    <name evidence="1" type="ORF">GCM10010446_59170</name>
</gene>
<dbReference type="Proteomes" id="UP001500403">
    <property type="component" value="Unassembled WGS sequence"/>
</dbReference>
<sequence length="56" mass="5554">MRPVSHTALGTATTAVLPVTVVAPSAARGPLDAPAAGPVTLCWKATAGSPYVCHLT</sequence>
<keyword evidence="2" id="KW-1185">Reference proteome</keyword>